<dbReference type="Proteomes" id="UP000286974">
    <property type="component" value="Unassembled WGS sequence"/>
</dbReference>
<sequence length="74" mass="8423">MTNKENGLLYGPEDKVSYFQSGLLGLQHVLAMDVYVPPLIMAGLLSMTLDQKQAFSKRHFWLVELELSYKPSSF</sequence>
<comment type="caution">
    <text evidence="1">The sequence shown here is derived from an EMBL/GenBank/DDBJ whole genome shotgun (WGS) entry which is preliminary data.</text>
</comment>
<protein>
    <submittedName>
        <fullName evidence="1">Xanthine permease</fullName>
    </submittedName>
</protein>
<reference evidence="1 2" key="1">
    <citation type="submission" date="2017-11" db="EMBL/GenBank/DDBJ databases">
        <title>Draft Genome Sequence of Lactobacillus curieae NBRC 111893 isolated from Koso, a Japanese sugar-Vegetable Fermented Beverage.</title>
        <authorList>
            <person name="Chiou T.Y."/>
            <person name="Oshima K."/>
            <person name="Suda W."/>
            <person name="Hattori M."/>
            <person name="Takahashi T."/>
        </authorList>
    </citation>
    <scope>NUCLEOTIDE SEQUENCE [LARGE SCALE GENOMIC DNA]</scope>
    <source>
        <strain evidence="1 2">NBRC111893</strain>
    </source>
</reference>
<dbReference type="EMBL" id="BEXA01000003">
    <property type="protein sequence ID" value="GAY73394.1"/>
    <property type="molecule type" value="Genomic_DNA"/>
</dbReference>
<accession>A0A401FLY4</accession>
<proteinExistence type="predicted"/>
<gene>
    <name evidence="1" type="ORF">NBRC111893_1540</name>
</gene>
<name>A0A401FLY4_9LACO</name>
<organism evidence="1 2">
    <name type="scientific">Lentilactobacillus kosonis</name>
    <dbReference type="NCBI Taxonomy" id="2810561"/>
    <lineage>
        <taxon>Bacteria</taxon>
        <taxon>Bacillati</taxon>
        <taxon>Bacillota</taxon>
        <taxon>Bacilli</taxon>
        <taxon>Lactobacillales</taxon>
        <taxon>Lactobacillaceae</taxon>
        <taxon>Lentilactobacillus</taxon>
    </lineage>
</organism>
<dbReference type="AlphaFoldDB" id="A0A401FLY4"/>
<evidence type="ECO:0000313" key="1">
    <source>
        <dbReference type="EMBL" id="GAY73394.1"/>
    </source>
</evidence>
<evidence type="ECO:0000313" key="2">
    <source>
        <dbReference type="Proteomes" id="UP000286974"/>
    </source>
</evidence>
<keyword evidence="2" id="KW-1185">Reference proteome</keyword>